<feature type="signal peptide" evidence="2">
    <location>
        <begin position="1"/>
        <end position="23"/>
    </location>
</feature>
<evidence type="ECO:0000313" key="3">
    <source>
        <dbReference type="EMBL" id="KAL3760454.1"/>
    </source>
</evidence>
<comment type="caution">
    <text evidence="3">The sequence shown here is derived from an EMBL/GenBank/DDBJ whole genome shotgun (WGS) entry which is preliminary data.</text>
</comment>
<gene>
    <name evidence="3" type="ORF">ACHAWU_005989</name>
</gene>
<evidence type="ECO:0000313" key="4">
    <source>
        <dbReference type="Proteomes" id="UP001530293"/>
    </source>
</evidence>
<accession>A0ABD3MCU2</accession>
<sequence length="354" mass="39004">MRRNAATITAAAMAMILTMHVEAFSVGYPPARTMADARLTATRTSDGIDIATTTTTHQQPSWLRWRNNLSTLTMTSISEESESSTNSSSDRKTVKRRKTGVSGDKLRESTGIRPSIHPTVINCISEALLLRSRNILGFNANNSNVAIDIGDSSTKPLDVAITAGEIASSAIQKRNDAAKSGYEGFSYDDDLDDNDDDDDYSNDDNNPTDEHNNEITTTSTDESFNIQESQLICGRVVGVVMRLRDLEATLIERVMAASWVRKYREEGSFGVLQEECDDEQKEKASLDKLLAEKIVHDPLIRMNRAECLLALFLNTVERPTMEKLSSSGEEVPPAGASTVDFIDADRLEVLMNDV</sequence>
<feature type="compositionally biased region" description="Acidic residues" evidence="1">
    <location>
        <begin position="186"/>
        <end position="202"/>
    </location>
</feature>
<dbReference type="EMBL" id="JALLBG020000186">
    <property type="protein sequence ID" value="KAL3760454.1"/>
    <property type="molecule type" value="Genomic_DNA"/>
</dbReference>
<protein>
    <submittedName>
        <fullName evidence="3">Uncharacterized protein</fullName>
    </submittedName>
</protein>
<feature type="compositionally biased region" description="Low complexity" evidence="1">
    <location>
        <begin position="76"/>
        <end position="88"/>
    </location>
</feature>
<feature type="region of interest" description="Disordered" evidence="1">
    <location>
        <begin position="76"/>
        <end position="111"/>
    </location>
</feature>
<name>A0ABD3MCU2_9STRA</name>
<evidence type="ECO:0000256" key="2">
    <source>
        <dbReference type="SAM" id="SignalP"/>
    </source>
</evidence>
<proteinExistence type="predicted"/>
<evidence type="ECO:0000256" key="1">
    <source>
        <dbReference type="SAM" id="MobiDB-lite"/>
    </source>
</evidence>
<feature type="region of interest" description="Disordered" evidence="1">
    <location>
        <begin position="182"/>
        <end position="221"/>
    </location>
</feature>
<keyword evidence="4" id="KW-1185">Reference proteome</keyword>
<keyword evidence="2" id="KW-0732">Signal</keyword>
<dbReference type="Proteomes" id="UP001530293">
    <property type="component" value="Unassembled WGS sequence"/>
</dbReference>
<organism evidence="3 4">
    <name type="scientific">Discostella pseudostelligera</name>
    <dbReference type="NCBI Taxonomy" id="259834"/>
    <lineage>
        <taxon>Eukaryota</taxon>
        <taxon>Sar</taxon>
        <taxon>Stramenopiles</taxon>
        <taxon>Ochrophyta</taxon>
        <taxon>Bacillariophyta</taxon>
        <taxon>Coscinodiscophyceae</taxon>
        <taxon>Thalassiosirophycidae</taxon>
        <taxon>Stephanodiscales</taxon>
        <taxon>Stephanodiscaceae</taxon>
        <taxon>Discostella</taxon>
    </lineage>
</organism>
<dbReference type="AlphaFoldDB" id="A0ABD3MCU2"/>
<feature type="chain" id="PRO_5044895215" evidence="2">
    <location>
        <begin position="24"/>
        <end position="354"/>
    </location>
</feature>
<reference evidence="3 4" key="1">
    <citation type="submission" date="2024-10" db="EMBL/GenBank/DDBJ databases">
        <title>Updated reference genomes for cyclostephanoid diatoms.</title>
        <authorList>
            <person name="Roberts W.R."/>
            <person name="Alverson A.J."/>
        </authorList>
    </citation>
    <scope>NUCLEOTIDE SEQUENCE [LARGE SCALE GENOMIC DNA]</scope>
    <source>
        <strain evidence="3 4">AJA232-27</strain>
    </source>
</reference>